<protein>
    <submittedName>
        <fullName evidence="7">Transmembrane protein 184-like protein</fullName>
    </submittedName>
</protein>
<feature type="transmembrane region" description="Helical" evidence="6">
    <location>
        <begin position="20"/>
        <end position="40"/>
    </location>
</feature>
<name>A0A420HK79_9PEZI</name>
<feature type="transmembrane region" description="Helical" evidence="6">
    <location>
        <begin position="86"/>
        <end position="104"/>
    </location>
</feature>
<proteinExistence type="predicted"/>
<sequence>MSERDLSGGTGIKLTQATIILAGISSLVASLLSLVSIWHQAKNYRKPLLQRYVIRILLMVPIYSLSSWISIVSLRAAMLVDPVRDIYEAFTIYTFFQLLINFIGGERALIIMMYGREPVNHLFPFKNCLPKVDISDPHTFLAIKRGILQYTWLKPVLGFTSLVMKAIGIYKEGYLGLDSGYLWSGIAHNLSVTISLYSLGLFWACMSKDLQPFRPVPKFLCIKLIIFASYWQGFFLSVLVWSGAIPDNFEGYTSDNLAMAIQGALICMEMPIFAIGHWYAFSWHDYADATISAARLPIKYALRDALGIRDLIEDTKETFSGNKYKYRFFDSGDNVLAHEGSSSRVARMLEGMRYERSGRRKYWIPKPGEVNVRTPLLFNDNVSFRSQSRFHPSRATLSNSQYSPQDNCHTEEQLTDSEEEALYNKARTLEYGDWNYPVITVQEVPLDRQLNNSPRSVTTSQNRHFIHRTSQNRDRRINNTKNLVKEVNPKHNNNFWESRQMKKNNIRISNLRRFSDENTNEVITTKGVLHSHSNSSSSSTKSDQPQKVDLIVEDTVAEDTVKVRAKREGSAVWNTVEPKRFLRTYEKNIEEDVGEGLEQSSENDPTKKFQINQDILSQSQNNQKGNFDSSDESQKWGEEIQPIIQLKPKYGITGEAFENVWVGFVPSELPKENP</sequence>
<evidence type="ECO:0000256" key="3">
    <source>
        <dbReference type="ARBA" id="ARBA00022989"/>
    </source>
</evidence>
<dbReference type="Proteomes" id="UP000286134">
    <property type="component" value="Unassembled WGS sequence"/>
</dbReference>
<feature type="compositionally biased region" description="Low complexity" evidence="5">
    <location>
        <begin position="531"/>
        <end position="542"/>
    </location>
</feature>
<comment type="caution">
    <text evidence="7">The sequence shown here is derived from an EMBL/GenBank/DDBJ whole genome shotgun (WGS) entry which is preliminary data.</text>
</comment>
<dbReference type="EMBL" id="MCFK01007182">
    <property type="protein sequence ID" value="RKF57813.1"/>
    <property type="molecule type" value="Genomic_DNA"/>
</dbReference>
<evidence type="ECO:0000256" key="5">
    <source>
        <dbReference type="SAM" id="MobiDB-lite"/>
    </source>
</evidence>
<keyword evidence="8" id="KW-1185">Reference proteome</keyword>
<feature type="region of interest" description="Disordered" evidence="5">
    <location>
        <begin position="527"/>
        <end position="548"/>
    </location>
</feature>
<accession>A0A420HK79</accession>
<comment type="subcellular location">
    <subcellularLocation>
        <location evidence="1">Membrane</location>
        <topology evidence="1">Multi-pass membrane protein</topology>
    </subcellularLocation>
</comment>
<dbReference type="AlphaFoldDB" id="A0A420HK79"/>
<keyword evidence="4 6" id="KW-0472">Membrane</keyword>
<dbReference type="Pfam" id="PF03619">
    <property type="entry name" value="Solute_trans_a"/>
    <property type="match status" value="1"/>
</dbReference>
<dbReference type="InterPro" id="IPR005178">
    <property type="entry name" value="Ostalpha/TMEM184C"/>
</dbReference>
<evidence type="ECO:0000256" key="2">
    <source>
        <dbReference type="ARBA" id="ARBA00022692"/>
    </source>
</evidence>
<dbReference type="GO" id="GO:0016020">
    <property type="term" value="C:membrane"/>
    <property type="evidence" value="ECO:0007669"/>
    <property type="project" value="UniProtKB-SubCell"/>
</dbReference>
<feature type="region of interest" description="Disordered" evidence="5">
    <location>
        <begin position="617"/>
        <end position="639"/>
    </location>
</feature>
<keyword evidence="2 6" id="KW-0812">Transmembrane</keyword>
<evidence type="ECO:0000256" key="6">
    <source>
        <dbReference type="SAM" id="Phobius"/>
    </source>
</evidence>
<evidence type="ECO:0000256" key="4">
    <source>
        <dbReference type="ARBA" id="ARBA00023136"/>
    </source>
</evidence>
<dbReference type="SMART" id="SM01417">
    <property type="entry name" value="Solute_trans_a"/>
    <property type="match status" value="1"/>
</dbReference>
<organism evidence="7 8">
    <name type="scientific">Erysiphe neolycopersici</name>
    <dbReference type="NCBI Taxonomy" id="212602"/>
    <lineage>
        <taxon>Eukaryota</taxon>
        <taxon>Fungi</taxon>
        <taxon>Dikarya</taxon>
        <taxon>Ascomycota</taxon>
        <taxon>Pezizomycotina</taxon>
        <taxon>Leotiomycetes</taxon>
        <taxon>Erysiphales</taxon>
        <taxon>Erysiphaceae</taxon>
        <taxon>Erysiphe</taxon>
    </lineage>
</organism>
<reference evidence="7 8" key="1">
    <citation type="journal article" date="2018" name="BMC Genomics">
        <title>Comparative genome analyses reveal sequence features reflecting distinct modes of host-adaptation between dicot and monocot powdery mildew.</title>
        <authorList>
            <person name="Wu Y."/>
            <person name="Ma X."/>
            <person name="Pan Z."/>
            <person name="Kale S.D."/>
            <person name="Song Y."/>
            <person name="King H."/>
            <person name="Zhang Q."/>
            <person name="Presley C."/>
            <person name="Deng X."/>
            <person name="Wei C.I."/>
            <person name="Xiao S."/>
        </authorList>
    </citation>
    <scope>NUCLEOTIDE SEQUENCE [LARGE SCALE GENOMIC DNA]</scope>
    <source>
        <strain evidence="7">UMSG2</strain>
    </source>
</reference>
<dbReference type="PANTHER" id="PTHR23423">
    <property type="entry name" value="ORGANIC SOLUTE TRANSPORTER-RELATED"/>
    <property type="match status" value="1"/>
</dbReference>
<keyword evidence="3 6" id="KW-1133">Transmembrane helix</keyword>
<dbReference type="STRING" id="212602.A0A420HK79"/>
<feature type="transmembrane region" description="Helical" evidence="6">
    <location>
        <begin position="152"/>
        <end position="170"/>
    </location>
</feature>
<feature type="transmembrane region" description="Helical" evidence="6">
    <location>
        <begin position="182"/>
        <end position="204"/>
    </location>
</feature>
<feature type="transmembrane region" description="Helical" evidence="6">
    <location>
        <begin position="52"/>
        <end position="74"/>
    </location>
</feature>
<evidence type="ECO:0000313" key="7">
    <source>
        <dbReference type="EMBL" id="RKF57813.1"/>
    </source>
</evidence>
<dbReference type="OrthoDB" id="5348404at2759"/>
<evidence type="ECO:0000256" key="1">
    <source>
        <dbReference type="ARBA" id="ARBA00004141"/>
    </source>
</evidence>
<feature type="transmembrane region" description="Helical" evidence="6">
    <location>
        <begin position="224"/>
        <end position="245"/>
    </location>
</feature>
<evidence type="ECO:0000313" key="8">
    <source>
        <dbReference type="Proteomes" id="UP000286134"/>
    </source>
</evidence>
<gene>
    <name evidence="7" type="ORF">OnM2_071004</name>
</gene>
<feature type="compositionally biased region" description="Polar residues" evidence="5">
    <location>
        <begin position="617"/>
        <end position="628"/>
    </location>
</feature>